<gene>
    <name evidence="2" type="primary">LOC136080343</name>
</gene>
<dbReference type="PANTHER" id="PTHR45749:SF35">
    <property type="entry name" value="AC-LIKE TRANSPOSASE-RELATED"/>
    <property type="match status" value="1"/>
</dbReference>
<organism evidence="1 2">
    <name type="scientific">Hydra vulgaris</name>
    <name type="common">Hydra</name>
    <name type="synonym">Hydra attenuata</name>
    <dbReference type="NCBI Taxonomy" id="6087"/>
    <lineage>
        <taxon>Eukaryota</taxon>
        <taxon>Metazoa</taxon>
        <taxon>Cnidaria</taxon>
        <taxon>Hydrozoa</taxon>
        <taxon>Hydroidolina</taxon>
        <taxon>Anthoathecata</taxon>
        <taxon>Aplanulata</taxon>
        <taxon>Hydridae</taxon>
        <taxon>Hydra</taxon>
    </lineage>
</organism>
<dbReference type="PANTHER" id="PTHR45749">
    <property type="match status" value="1"/>
</dbReference>
<protein>
    <submittedName>
        <fullName evidence="2">Uncharacterized protein LOC136080343</fullName>
    </submittedName>
</protein>
<proteinExistence type="predicted"/>
<evidence type="ECO:0000313" key="2">
    <source>
        <dbReference type="RefSeq" id="XP_065653032.1"/>
    </source>
</evidence>
<reference evidence="2" key="1">
    <citation type="submission" date="2025-08" db="UniProtKB">
        <authorList>
            <consortium name="RefSeq"/>
        </authorList>
    </citation>
    <scope>IDENTIFICATION</scope>
</reference>
<name>A0ABM4BV20_HYDVU</name>
<keyword evidence="1" id="KW-1185">Reference proteome</keyword>
<dbReference type="RefSeq" id="XP_065653032.1">
    <property type="nucleotide sequence ID" value="XM_065796960.1"/>
</dbReference>
<sequence>MAGDNSGVQKRILDLNSLAMFVPCNNHSLSLVGVHATHMGIFEGICEITVKSHSDTRWSSKAAAVTAISTQLEEVLAALEMLRDASGETFDSRGDAELILSAIRRFEFVALLYFWSEILPSINRIQKRAKLQEKMDFSPIGLLTYTSSLGLESYKTLATALQIFITLPISVASCDRSFIKLKLIKSYLRSTMS</sequence>
<dbReference type="GeneID" id="136080343"/>
<accession>A0ABM4BV20</accession>
<evidence type="ECO:0000313" key="1">
    <source>
        <dbReference type="Proteomes" id="UP001652625"/>
    </source>
</evidence>
<dbReference type="Proteomes" id="UP001652625">
    <property type="component" value="Chromosome 05"/>
</dbReference>